<dbReference type="EMBL" id="LVVY01000073">
    <property type="protein sequence ID" value="OAM78147.1"/>
    <property type="molecule type" value="Genomic_DNA"/>
</dbReference>
<gene>
    <name evidence="2" type="ORF">A3840_07365</name>
</gene>
<dbReference type="InterPro" id="IPR052164">
    <property type="entry name" value="Anthracycline_SecMetBiosynth"/>
</dbReference>
<dbReference type="SUPFAM" id="SSF54593">
    <property type="entry name" value="Glyoxalase/Bleomycin resistance protein/Dihydroxybiphenyl dioxygenase"/>
    <property type="match status" value="1"/>
</dbReference>
<dbReference type="PANTHER" id="PTHR33993">
    <property type="entry name" value="GLYOXALASE-RELATED"/>
    <property type="match status" value="1"/>
</dbReference>
<protein>
    <submittedName>
        <fullName evidence="2">Bleomycin resistance protein</fullName>
    </submittedName>
</protein>
<evidence type="ECO:0000313" key="2">
    <source>
        <dbReference type="EMBL" id="OAM78147.1"/>
    </source>
</evidence>
<dbReference type="RefSeq" id="WP_067454177.1">
    <property type="nucleotide sequence ID" value="NZ_LVVY01000073.1"/>
</dbReference>
<dbReference type="Pfam" id="PF00903">
    <property type="entry name" value="Glyoxalase"/>
    <property type="match status" value="1"/>
</dbReference>
<name>A0A178HZR2_9HYPH</name>
<dbReference type="InterPro" id="IPR004360">
    <property type="entry name" value="Glyas_Fos-R_dOase_dom"/>
</dbReference>
<dbReference type="PANTHER" id="PTHR33993:SF1">
    <property type="entry name" value="GLYOXALASE FAMILY PROTEIN"/>
    <property type="match status" value="1"/>
</dbReference>
<proteinExistence type="predicted"/>
<evidence type="ECO:0000259" key="1">
    <source>
        <dbReference type="PROSITE" id="PS51819"/>
    </source>
</evidence>
<dbReference type="InterPro" id="IPR029068">
    <property type="entry name" value="Glyas_Bleomycin-R_OHBP_Dase"/>
</dbReference>
<accession>A0A178HZR2</accession>
<sequence>MSDRLDYIEFPSTDRERTSRFFSQAFGWGITSYGPSYDGIEGAGLDGGIDQSAERVAATMAVVRTDDLDAAEQRVLAAGGVITRPQFNFPGGRRFHFREPGGNELAVYVARPE</sequence>
<dbReference type="AlphaFoldDB" id="A0A178HZR2"/>
<organism evidence="2 3">
    <name type="scientific">Devosia elaeis</name>
    <dbReference type="NCBI Taxonomy" id="1770058"/>
    <lineage>
        <taxon>Bacteria</taxon>
        <taxon>Pseudomonadati</taxon>
        <taxon>Pseudomonadota</taxon>
        <taxon>Alphaproteobacteria</taxon>
        <taxon>Hyphomicrobiales</taxon>
        <taxon>Devosiaceae</taxon>
        <taxon>Devosia</taxon>
    </lineage>
</organism>
<reference evidence="2 3" key="1">
    <citation type="submission" date="2016-03" db="EMBL/GenBank/DDBJ databases">
        <title>Genome sequencing of Devosia sp. S37.</title>
        <authorList>
            <person name="Mohd Nor M."/>
        </authorList>
    </citation>
    <scope>NUCLEOTIDE SEQUENCE [LARGE SCALE GENOMIC DNA]</scope>
    <source>
        <strain evidence="2 3">S37</strain>
    </source>
</reference>
<dbReference type="InterPro" id="IPR037523">
    <property type="entry name" value="VOC_core"/>
</dbReference>
<dbReference type="Gene3D" id="3.10.180.10">
    <property type="entry name" value="2,3-Dihydroxybiphenyl 1,2-Dioxygenase, domain 1"/>
    <property type="match status" value="1"/>
</dbReference>
<evidence type="ECO:0000313" key="3">
    <source>
        <dbReference type="Proteomes" id="UP000078389"/>
    </source>
</evidence>
<feature type="domain" description="VOC" evidence="1">
    <location>
        <begin position="4"/>
        <end position="110"/>
    </location>
</feature>
<dbReference type="OrthoDB" id="9792323at2"/>
<dbReference type="PROSITE" id="PS51819">
    <property type="entry name" value="VOC"/>
    <property type="match status" value="1"/>
</dbReference>
<dbReference type="Proteomes" id="UP000078389">
    <property type="component" value="Unassembled WGS sequence"/>
</dbReference>
<comment type="caution">
    <text evidence="2">The sequence shown here is derived from an EMBL/GenBank/DDBJ whole genome shotgun (WGS) entry which is preliminary data.</text>
</comment>
<keyword evidence="3" id="KW-1185">Reference proteome</keyword>